<evidence type="ECO:0000313" key="1">
    <source>
        <dbReference type="EMBL" id="DAA03382.1"/>
    </source>
</evidence>
<dbReference type="AlphaFoldDB" id="Q6II84"/>
<accession>Q6II84</accession>
<protein>
    <submittedName>
        <fullName evidence="1">HDC19486</fullName>
    </submittedName>
</protein>
<organism evidence="1">
    <name type="scientific">Drosophila melanogaster</name>
    <name type="common">Fruit fly</name>
    <dbReference type="NCBI Taxonomy" id="7227"/>
    <lineage>
        <taxon>Eukaryota</taxon>
        <taxon>Metazoa</taxon>
        <taxon>Ecdysozoa</taxon>
        <taxon>Arthropoda</taxon>
        <taxon>Hexapoda</taxon>
        <taxon>Insecta</taxon>
        <taxon>Pterygota</taxon>
        <taxon>Neoptera</taxon>
        <taxon>Endopterygota</taxon>
        <taxon>Diptera</taxon>
        <taxon>Brachycera</taxon>
        <taxon>Muscomorpha</taxon>
        <taxon>Ephydroidea</taxon>
        <taxon>Drosophilidae</taxon>
        <taxon>Drosophila</taxon>
        <taxon>Sophophora</taxon>
    </lineage>
</organism>
<sequence length="128" mass="14739">MNVKQSVYIELIEGSKCSGQVESEKWKEAGGKWETSNGGRMRGIVLWWDSWQMHNKNLSYAPLTLTDRRAEALQVGYRLQATVDRRQTATKAIKKRRSAGKGFRIRSSSFISISCIWLHPFHLLELKL</sequence>
<dbReference type="EMBL" id="BK003182">
    <property type="protein sequence ID" value="DAA03382.1"/>
    <property type="molecule type" value="Genomic_DNA"/>
</dbReference>
<gene>
    <name evidence="1" type="ORF">HDC19486</name>
</gene>
<name>Q6II84_DROME</name>
<reference evidence="1" key="1">
    <citation type="journal article" date="2003" name="Genome Biol.">
        <title>An integrated gene annotation and transcriptional profiling approach towards the full gene content of the Drosophila genome.</title>
        <authorList>
            <person name="Hild M."/>
            <person name="Beckmann B."/>
            <person name="Haas S.A."/>
            <person name="Koch B."/>
            <person name="Solovyev V."/>
            <person name="Busold C."/>
            <person name="Fellenberg K."/>
            <person name="Boutros M."/>
            <person name="Vingron M."/>
            <person name="Sauer F."/>
            <person name="Hoheisel J.D."/>
            <person name="Paro R."/>
        </authorList>
    </citation>
    <scope>NUCLEOTIDE SEQUENCE</scope>
</reference>
<proteinExistence type="predicted"/>